<keyword evidence="2" id="KW-1185">Reference proteome</keyword>
<reference evidence="1" key="1">
    <citation type="journal article" date="2017" name="Nature">
        <title>The sunflower genome provides insights into oil metabolism, flowering and Asterid evolution.</title>
        <authorList>
            <person name="Badouin H."/>
            <person name="Gouzy J."/>
            <person name="Grassa C.J."/>
            <person name="Murat F."/>
            <person name="Staton S.E."/>
            <person name="Cottret L."/>
            <person name="Lelandais-Briere C."/>
            <person name="Owens G.L."/>
            <person name="Carrere S."/>
            <person name="Mayjonade B."/>
            <person name="Legrand L."/>
            <person name="Gill N."/>
            <person name="Kane N.C."/>
            <person name="Bowers J.E."/>
            <person name="Hubner S."/>
            <person name="Bellec A."/>
            <person name="Berard A."/>
            <person name="Berges H."/>
            <person name="Blanchet N."/>
            <person name="Boniface M.C."/>
            <person name="Brunel D."/>
            <person name="Catrice O."/>
            <person name="Chaidir N."/>
            <person name="Claudel C."/>
            <person name="Donnadieu C."/>
            <person name="Faraut T."/>
            <person name="Fievet G."/>
            <person name="Helmstetter N."/>
            <person name="King M."/>
            <person name="Knapp S.J."/>
            <person name="Lai Z."/>
            <person name="Le Paslier M.C."/>
            <person name="Lippi Y."/>
            <person name="Lorenzon L."/>
            <person name="Mandel J.R."/>
            <person name="Marage G."/>
            <person name="Marchand G."/>
            <person name="Marquand E."/>
            <person name="Bret-Mestries E."/>
            <person name="Morien E."/>
            <person name="Nambeesan S."/>
            <person name="Nguyen T."/>
            <person name="Pegot-Espagnet P."/>
            <person name="Pouilly N."/>
            <person name="Raftis F."/>
            <person name="Sallet E."/>
            <person name="Schiex T."/>
            <person name="Thomas J."/>
            <person name="Vandecasteele C."/>
            <person name="Vares D."/>
            <person name="Vear F."/>
            <person name="Vautrin S."/>
            <person name="Crespi M."/>
            <person name="Mangin B."/>
            <person name="Burke J.M."/>
            <person name="Salse J."/>
            <person name="Munos S."/>
            <person name="Vincourt P."/>
            <person name="Rieseberg L.H."/>
            <person name="Langlade N.B."/>
        </authorList>
    </citation>
    <scope>NUCLEOTIDE SEQUENCE</scope>
    <source>
        <tissue evidence="1">Leaves</tissue>
    </source>
</reference>
<dbReference type="Proteomes" id="UP000215914">
    <property type="component" value="Unassembled WGS sequence"/>
</dbReference>
<comment type="caution">
    <text evidence="1">The sequence shown here is derived from an EMBL/GenBank/DDBJ whole genome shotgun (WGS) entry which is preliminary data.</text>
</comment>
<dbReference type="EMBL" id="MNCJ02000317">
    <property type="protein sequence ID" value="KAF5817426.1"/>
    <property type="molecule type" value="Genomic_DNA"/>
</dbReference>
<accession>A0A9K3JLU1</accession>
<dbReference type="AlphaFoldDB" id="A0A9K3JLU1"/>
<dbReference type="Gramene" id="mRNA:HanXRQr2_Chr02g0052861">
    <property type="protein sequence ID" value="mRNA:HanXRQr2_Chr02g0052861"/>
    <property type="gene ID" value="HanXRQr2_Chr02g0052861"/>
</dbReference>
<evidence type="ECO:0000313" key="2">
    <source>
        <dbReference type="Proteomes" id="UP000215914"/>
    </source>
</evidence>
<evidence type="ECO:0000313" key="1">
    <source>
        <dbReference type="EMBL" id="KAF5817426.1"/>
    </source>
</evidence>
<reference evidence="1" key="2">
    <citation type="submission" date="2020-06" db="EMBL/GenBank/DDBJ databases">
        <title>Helianthus annuus Genome sequencing and assembly Release 2.</title>
        <authorList>
            <person name="Gouzy J."/>
            <person name="Langlade N."/>
            <person name="Munos S."/>
        </authorList>
    </citation>
    <scope>NUCLEOTIDE SEQUENCE</scope>
    <source>
        <tissue evidence="1">Leaves</tissue>
    </source>
</reference>
<organism evidence="1 2">
    <name type="scientific">Helianthus annuus</name>
    <name type="common">Common sunflower</name>
    <dbReference type="NCBI Taxonomy" id="4232"/>
    <lineage>
        <taxon>Eukaryota</taxon>
        <taxon>Viridiplantae</taxon>
        <taxon>Streptophyta</taxon>
        <taxon>Embryophyta</taxon>
        <taxon>Tracheophyta</taxon>
        <taxon>Spermatophyta</taxon>
        <taxon>Magnoliopsida</taxon>
        <taxon>eudicotyledons</taxon>
        <taxon>Gunneridae</taxon>
        <taxon>Pentapetalae</taxon>
        <taxon>asterids</taxon>
        <taxon>campanulids</taxon>
        <taxon>Asterales</taxon>
        <taxon>Asteraceae</taxon>
        <taxon>Asteroideae</taxon>
        <taxon>Heliantheae alliance</taxon>
        <taxon>Heliantheae</taxon>
        <taxon>Helianthus</taxon>
    </lineage>
</organism>
<protein>
    <submittedName>
        <fullName evidence="1">Uncharacterized protein</fullName>
    </submittedName>
</protein>
<sequence>MVIFGHIFFPFPSPPLLNETCEQSVNPQICTTSELNTQILPNSDRVAEKKSSGSSIIWSIFQRSISSSATRTNDDTPQRTHRSFVRQKIHRSNRLCITVSVQSTKTQKFYGNNGNTCFGGPKRNKTNACSGIRAKC</sequence>
<proteinExistence type="predicted"/>
<gene>
    <name evidence="1" type="ORF">HanXRQr2_Chr02g0052861</name>
</gene>
<name>A0A9K3JLU1_HELAN</name>